<dbReference type="GO" id="GO:0051287">
    <property type="term" value="F:NAD binding"/>
    <property type="evidence" value="ECO:0007669"/>
    <property type="project" value="InterPro"/>
</dbReference>
<dbReference type="AlphaFoldDB" id="A0A9X2XSX0"/>
<dbReference type="SUPFAM" id="SSF51735">
    <property type="entry name" value="NAD(P)-binding Rossmann-fold domains"/>
    <property type="match status" value="1"/>
</dbReference>
<protein>
    <submittedName>
        <fullName evidence="7">D-2-hydroxyacid dehydrogenase</fullName>
    </submittedName>
</protein>
<keyword evidence="8" id="KW-1185">Reference proteome</keyword>
<dbReference type="InterPro" id="IPR050418">
    <property type="entry name" value="D-iso_2-hydroxyacid_DH_PdxB"/>
</dbReference>
<dbReference type="EMBL" id="JAOTIF010000001">
    <property type="protein sequence ID" value="MCU7547682.1"/>
    <property type="molecule type" value="Genomic_DNA"/>
</dbReference>
<evidence type="ECO:0000256" key="4">
    <source>
        <dbReference type="RuleBase" id="RU003719"/>
    </source>
</evidence>
<evidence type="ECO:0000256" key="3">
    <source>
        <dbReference type="ARBA" id="ARBA00023027"/>
    </source>
</evidence>
<evidence type="ECO:0000256" key="2">
    <source>
        <dbReference type="ARBA" id="ARBA00023002"/>
    </source>
</evidence>
<gene>
    <name evidence="7" type="ORF">OCK74_01090</name>
</gene>
<evidence type="ECO:0000313" key="8">
    <source>
        <dbReference type="Proteomes" id="UP001155483"/>
    </source>
</evidence>
<dbReference type="CDD" id="cd12162">
    <property type="entry name" value="2-Hacid_dh_4"/>
    <property type="match status" value="1"/>
</dbReference>
<dbReference type="SUPFAM" id="SSF52283">
    <property type="entry name" value="Formate/glycerate dehydrogenase catalytic domain-like"/>
    <property type="match status" value="1"/>
</dbReference>
<dbReference type="Gene3D" id="3.40.50.720">
    <property type="entry name" value="NAD(P)-binding Rossmann-like Domain"/>
    <property type="match status" value="2"/>
</dbReference>
<dbReference type="InterPro" id="IPR036291">
    <property type="entry name" value="NAD(P)-bd_dom_sf"/>
</dbReference>
<keyword evidence="2 4" id="KW-0560">Oxidoreductase</keyword>
<evidence type="ECO:0000259" key="5">
    <source>
        <dbReference type="Pfam" id="PF00389"/>
    </source>
</evidence>
<feature type="domain" description="D-isomer specific 2-hydroxyacid dehydrogenase catalytic" evidence="5">
    <location>
        <begin position="19"/>
        <end position="312"/>
    </location>
</feature>
<name>A0A9X2XSX0_9BACT</name>
<dbReference type="FunFam" id="3.40.50.720:FF:000203">
    <property type="entry name" value="D-3-phosphoglycerate dehydrogenase (SerA)"/>
    <property type="match status" value="1"/>
</dbReference>
<dbReference type="InterPro" id="IPR029753">
    <property type="entry name" value="D-isomer_DH_CS"/>
</dbReference>
<evidence type="ECO:0000256" key="1">
    <source>
        <dbReference type="ARBA" id="ARBA00005854"/>
    </source>
</evidence>
<dbReference type="Pfam" id="PF00389">
    <property type="entry name" value="2-Hacid_dh"/>
    <property type="match status" value="1"/>
</dbReference>
<accession>A0A9X2XSX0</accession>
<dbReference type="Proteomes" id="UP001155483">
    <property type="component" value="Unassembled WGS sequence"/>
</dbReference>
<dbReference type="PANTHER" id="PTHR43761:SF1">
    <property type="entry name" value="D-ISOMER SPECIFIC 2-HYDROXYACID DEHYDROGENASE CATALYTIC DOMAIN-CONTAINING PROTEIN-RELATED"/>
    <property type="match status" value="1"/>
</dbReference>
<dbReference type="InterPro" id="IPR006139">
    <property type="entry name" value="D-isomer_2_OHA_DH_cat_dom"/>
</dbReference>
<dbReference type="PROSITE" id="PS00670">
    <property type="entry name" value="D_2_HYDROXYACID_DH_2"/>
    <property type="match status" value="1"/>
</dbReference>
<dbReference type="InterPro" id="IPR006140">
    <property type="entry name" value="D-isomer_DH_NAD-bd"/>
</dbReference>
<keyword evidence="3" id="KW-0520">NAD</keyword>
<dbReference type="RefSeq" id="WP_279295128.1">
    <property type="nucleotide sequence ID" value="NZ_JAOTIF010000001.1"/>
</dbReference>
<comment type="caution">
    <text evidence="7">The sequence shown here is derived from an EMBL/GenBank/DDBJ whole genome shotgun (WGS) entry which is preliminary data.</text>
</comment>
<dbReference type="PROSITE" id="PS00671">
    <property type="entry name" value="D_2_HYDROXYACID_DH_3"/>
    <property type="match status" value="1"/>
</dbReference>
<reference evidence="7" key="2">
    <citation type="submission" date="2023-04" db="EMBL/GenBank/DDBJ databases">
        <title>Paracnuella aquatica gen. nov., sp. nov., a member of the family Chitinophagaceae isolated from a hot spring.</title>
        <authorList>
            <person name="Wang C."/>
        </authorList>
    </citation>
    <scope>NUCLEOTIDE SEQUENCE</scope>
    <source>
        <strain evidence="7">LB-8</strain>
    </source>
</reference>
<dbReference type="GO" id="GO:0016616">
    <property type="term" value="F:oxidoreductase activity, acting on the CH-OH group of donors, NAD or NADP as acceptor"/>
    <property type="evidence" value="ECO:0007669"/>
    <property type="project" value="InterPro"/>
</dbReference>
<sequence>MKIVVTDGFTLNPGDLSWAPVEKLGELIIYDRMPAHTIVEHCKDAEVVLTNKVPFTAETLQQLPLLKFIGVTATGYNVIDIEAAKKQGIIVCNVPAYGTASVAQHTFALLLELTNRVGVHATSVASGEWVAAKDWCYTKFPLTELDGKTIGIVGLGNIGQQTAKIAKAFGMQVLYTGRNKKDTDLGEFTDMNTLFAQSDVVSLHLPLTNENNQFVNRDLLQLMKPSSFLINTSRGPLINEHDLADALNEGRIAGAAVDVLSVEPPKDTNPLLKAKNCIITPHNAWMSREARQRVMDITAKNLEAFLSGRPINIV</sequence>
<evidence type="ECO:0000313" key="7">
    <source>
        <dbReference type="EMBL" id="MCU7547682.1"/>
    </source>
</evidence>
<organism evidence="7 8">
    <name type="scientific">Paraflavisolibacter caeni</name>
    <dbReference type="NCBI Taxonomy" id="2982496"/>
    <lineage>
        <taxon>Bacteria</taxon>
        <taxon>Pseudomonadati</taxon>
        <taxon>Bacteroidota</taxon>
        <taxon>Chitinophagia</taxon>
        <taxon>Chitinophagales</taxon>
        <taxon>Chitinophagaceae</taxon>
        <taxon>Paraflavisolibacter</taxon>
    </lineage>
</organism>
<evidence type="ECO:0000259" key="6">
    <source>
        <dbReference type="Pfam" id="PF02826"/>
    </source>
</evidence>
<reference evidence="7" key="1">
    <citation type="submission" date="2022-09" db="EMBL/GenBank/DDBJ databases">
        <authorList>
            <person name="Yuan C."/>
            <person name="Ke Z."/>
        </authorList>
    </citation>
    <scope>NUCLEOTIDE SEQUENCE</scope>
    <source>
        <strain evidence="7">LB-8</strain>
    </source>
</reference>
<dbReference type="PANTHER" id="PTHR43761">
    <property type="entry name" value="D-ISOMER SPECIFIC 2-HYDROXYACID DEHYDROGENASE FAMILY PROTEIN (AFU_ORTHOLOGUE AFUA_1G13630)"/>
    <property type="match status" value="1"/>
</dbReference>
<proteinExistence type="inferred from homology"/>
<dbReference type="Pfam" id="PF02826">
    <property type="entry name" value="2-Hacid_dh_C"/>
    <property type="match status" value="1"/>
</dbReference>
<comment type="similarity">
    <text evidence="1 4">Belongs to the D-isomer specific 2-hydroxyacid dehydrogenase family.</text>
</comment>
<feature type="domain" description="D-isomer specific 2-hydroxyacid dehydrogenase NAD-binding" evidence="6">
    <location>
        <begin position="107"/>
        <end position="284"/>
    </location>
</feature>